<dbReference type="EMBL" id="JAXOFX010000001">
    <property type="protein sequence ID" value="MDZ5470409.1"/>
    <property type="molecule type" value="Genomic_DNA"/>
</dbReference>
<protein>
    <submittedName>
        <fullName evidence="2">Uncharacterized protein</fullName>
    </submittedName>
</protein>
<feature type="chain" id="PRO_5046866130" evidence="1">
    <location>
        <begin position="24"/>
        <end position="255"/>
    </location>
</feature>
<name>A0ABU5ITC2_9BACI</name>
<proteinExistence type="predicted"/>
<feature type="signal peptide" evidence="1">
    <location>
        <begin position="1"/>
        <end position="23"/>
    </location>
</feature>
<evidence type="ECO:0000313" key="3">
    <source>
        <dbReference type="Proteomes" id="UP001290455"/>
    </source>
</evidence>
<dbReference type="Proteomes" id="UP001290455">
    <property type="component" value="Unassembled WGS sequence"/>
</dbReference>
<dbReference type="RefSeq" id="WP_322444711.1">
    <property type="nucleotide sequence ID" value="NZ_JAXOFX010000001.1"/>
</dbReference>
<keyword evidence="1" id="KW-0732">Signal</keyword>
<comment type="caution">
    <text evidence="2">The sequence shown here is derived from an EMBL/GenBank/DDBJ whole genome shotgun (WGS) entry which is preliminary data.</text>
</comment>
<accession>A0ABU5ITC2</accession>
<keyword evidence="3" id="KW-1185">Reference proteome</keyword>
<evidence type="ECO:0000256" key="1">
    <source>
        <dbReference type="SAM" id="SignalP"/>
    </source>
</evidence>
<sequence>MRKFFFLLLISMLLFGISPKLNAFAESVNDLPTLTLSEPTPIYKYPWSTKEDTIMRAQKVKVTQQMYKIFIKKDKKIYEKWLKFHTSELPLKVEDWMLQIPTKKPYFSSPQDKKADGYIKPGNVLSSYQWNQIITDRGYRWIGFESNKELVAFKTYQKGITLKFNLYLSHSATQEFIKFQEKPVKLFDSVLTDIITNKYIREALASSIIDIIIEALDSNSSYTRDKDLGYGIVIPIRVHLYPMKPIVYVEGYESR</sequence>
<gene>
    <name evidence="2" type="ORF">SM124_01485</name>
</gene>
<reference evidence="2 3" key="1">
    <citation type="submission" date="2023-11" db="EMBL/GenBank/DDBJ databases">
        <title>Bacillus jintuensis, isolated from a mudflat on the Beibu Gulf coast.</title>
        <authorList>
            <person name="Li M."/>
        </authorList>
    </citation>
    <scope>NUCLEOTIDE SEQUENCE [LARGE SCALE GENOMIC DNA]</scope>
    <source>
        <strain evidence="2 3">31A1R</strain>
    </source>
</reference>
<evidence type="ECO:0000313" key="2">
    <source>
        <dbReference type="EMBL" id="MDZ5470409.1"/>
    </source>
</evidence>
<organism evidence="2 3">
    <name type="scientific">Robertmurraya mangrovi</name>
    <dbReference type="NCBI Taxonomy" id="3098077"/>
    <lineage>
        <taxon>Bacteria</taxon>
        <taxon>Bacillati</taxon>
        <taxon>Bacillota</taxon>
        <taxon>Bacilli</taxon>
        <taxon>Bacillales</taxon>
        <taxon>Bacillaceae</taxon>
        <taxon>Robertmurraya</taxon>
    </lineage>
</organism>